<feature type="region of interest" description="Disordered" evidence="1">
    <location>
        <begin position="14"/>
        <end position="34"/>
    </location>
</feature>
<gene>
    <name evidence="2" type="ORF">CYCCA115_LOCUS22802</name>
</gene>
<evidence type="ECO:0000313" key="2">
    <source>
        <dbReference type="EMBL" id="CAJ1967498.1"/>
    </source>
</evidence>
<keyword evidence="3" id="KW-1185">Reference proteome</keyword>
<dbReference type="EMBL" id="CAKOGP040002332">
    <property type="protein sequence ID" value="CAJ1967498.1"/>
    <property type="molecule type" value="Genomic_DNA"/>
</dbReference>
<evidence type="ECO:0000313" key="3">
    <source>
        <dbReference type="Proteomes" id="UP001295423"/>
    </source>
</evidence>
<proteinExistence type="predicted"/>
<name>A0AAD2GA63_9STRA</name>
<accession>A0AAD2GA63</accession>
<feature type="compositionally biased region" description="Low complexity" evidence="1">
    <location>
        <begin position="15"/>
        <end position="29"/>
    </location>
</feature>
<evidence type="ECO:0000256" key="1">
    <source>
        <dbReference type="SAM" id="MobiDB-lite"/>
    </source>
</evidence>
<organism evidence="2 3">
    <name type="scientific">Cylindrotheca closterium</name>
    <dbReference type="NCBI Taxonomy" id="2856"/>
    <lineage>
        <taxon>Eukaryota</taxon>
        <taxon>Sar</taxon>
        <taxon>Stramenopiles</taxon>
        <taxon>Ochrophyta</taxon>
        <taxon>Bacillariophyta</taxon>
        <taxon>Bacillariophyceae</taxon>
        <taxon>Bacillariophycidae</taxon>
        <taxon>Bacillariales</taxon>
        <taxon>Bacillariaceae</taxon>
        <taxon>Cylindrotheca</taxon>
    </lineage>
</organism>
<protein>
    <submittedName>
        <fullName evidence="2">Uncharacterized protein</fullName>
    </submittedName>
</protein>
<sequence>MAMSKGLVDLAIPVNGQNSKNQNSKNQHNLDGKIIWNPPWNPSWNSPSALMVTAHPESHRHRQCSPKDMPTHRPNLNKAILFREEQSCGPMRPKVIEDKTCPHSCPVNTQLPRKASLRLLLRHNSSQLPAKATLG</sequence>
<dbReference type="Proteomes" id="UP001295423">
    <property type="component" value="Unassembled WGS sequence"/>
</dbReference>
<reference evidence="2" key="1">
    <citation type="submission" date="2023-08" db="EMBL/GenBank/DDBJ databases">
        <authorList>
            <person name="Audoor S."/>
            <person name="Bilcke G."/>
        </authorList>
    </citation>
    <scope>NUCLEOTIDE SEQUENCE</scope>
</reference>
<feature type="region of interest" description="Disordered" evidence="1">
    <location>
        <begin position="55"/>
        <end position="74"/>
    </location>
</feature>
<comment type="caution">
    <text evidence="2">The sequence shown here is derived from an EMBL/GenBank/DDBJ whole genome shotgun (WGS) entry which is preliminary data.</text>
</comment>
<dbReference type="AlphaFoldDB" id="A0AAD2GA63"/>